<protein>
    <submittedName>
        <fullName evidence="1">Uncharacterized protein</fullName>
    </submittedName>
</protein>
<organism evidence="1 2">
    <name type="scientific">Planoprotostelium fungivorum</name>
    <dbReference type="NCBI Taxonomy" id="1890364"/>
    <lineage>
        <taxon>Eukaryota</taxon>
        <taxon>Amoebozoa</taxon>
        <taxon>Evosea</taxon>
        <taxon>Variosea</taxon>
        <taxon>Cavosteliida</taxon>
        <taxon>Cavosteliaceae</taxon>
        <taxon>Planoprotostelium</taxon>
    </lineage>
</organism>
<accession>A0A2P6MVM0</accession>
<comment type="caution">
    <text evidence="1">The sequence shown here is derived from an EMBL/GenBank/DDBJ whole genome shotgun (WGS) entry which is preliminary data.</text>
</comment>
<proteinExistence type="predicted"/>
<dbReference type="Proteomes" id="UP000241769">
    <property type="component" value="Unassembled WGS sequence"/>
</dbReference>
<dbReference type="EMBL" id="MDYQ01000363">
    <property type="protein sequence ID" value="PRP75760.1"/>
    <property type="molecule type" value="Genomic_DNA"/>
</dbReference>
<keyword evidence="2" id="KW-1185">Reference proteome</keyword>
<dbReference type="InParanoid" id="A0A2P6MVM0"/>
<evidence type="ECO:0000313" key="2">
    <source>
        <dbReference type="Proteomes" id="UP000241769"/>
    </source>
</evidence>
<sequence length="59" mass="6619">MTACIETELHEADYTTVPRVHPTARDSTKQCTPTGNSKLIFNPFGSYVVTIHHMDQTVQ</sequence>
<evidence type="ECO:0000313" key="1">
    <source>
        <dbReference type="EMBL" id="PRP75760.1"/>
    </source>
</evidence>
<reference evidence="1 2" key="1">
    <citation type="journal article" date="2018" name="Genome Biol. Evol.">
        <title>Multiple Roots of Fruiting Body Formation in Amoebozoa.</title>
        <authorList>
            <person name="Hillmann F."/>
            <person name="Forbes G."/>
            <person name="Novohradska S."/>
            <person name="Ferling I."/>
            <person name="Riege K."/>
            <person name="Groth M."/>
            <person name="Westermann M."/>
            <person name="Marz M."/>
            <person name="Spaller T."/>
            <person name="Winckler T."/>
            <person name="Schaap P."/>
            <person name="Glockner G."/>
        </authorList>
    </citation>
    <scope>NUCLEOTIDE SEQUENCE [LARGE SCALE GENOMIC DNA]</scope>
    <source>
        <strain evidence="1 2">Jena</strain>
    </source>
</reference>
<name>A0A2P6MVM0_9EUKA</name>
<gene>
    <name evidence="1" type="ORF">PROFUN_15586</name>
</gene>
<dbReference type="AlphaFoldDB" id="A0A2P6MVM0"/>